<reference evidence="2" key="1">
    <citation type="journal article" date="2015" name="Nat. Genet.">
        <title>The genome and transcriptome of the zoonotic hookworm Ancylostoma ceylanicum identify infection-specific gene families.</title>
        <authorList>
            <person name="Schwarz E.M."/>
            <person name="Hu Y."/>
            <person name="Antoshechkin I."/>
            <person name="Miller M.M."/>
            <person name="Sternberg P.W."/>
            <person name="Aroian R.V."/>
        </authorList>
    </citation>
    <scope>NUCLEOTIDE SEQUENCE</scope>
    <source>
        <strain evidence="2">HY135</strain>
    </source>
</reference>
<dbReference type="OrthoDB" id="5782109at2759"/>
<organism evidence="1 2">
    <name type="scientific">Ancylostoma ceylanicum</name>
    <dbReference type="NCBI Taxonomy" id="53326"/>
    <lineage>
        <taxon>Eukaryota</taxon>
        <taxon>Metazoa</taxon>
        <taxon>Ecdysozoa</taxon>
        <taxon>Nematoda</taxon>
        <taxon>Chromadorea</taxon>
        <taxon>Rhabditida</taxon>
        <taxon>Rhabditina</taxon>
        <taxon>Rhabditomorpha</taxon>
        <taxon>Strongyloidea</taxon>
        <taxon>Ancylostomatidae</taxon>
        <taxon>Ancylostomatinae</taxon>
        <taxon>Ancylostoma</taxon>
    </lineage>
</organism>
<keyword evidence="2" id="KW-1185">Reference proteome</keyword>
<sequence>MVKQSDIQVAILATSLLMATLTSYAYDQWQKRKAPPDIPLQAWDKYVELQKKSVLLEKLGGSRDCRITAGPVRAVLKEHALNEMIE</sequence>
<protein>
    <submittedName>
        <fullName evidence="1">Uncharacterized protein</fullName>
    </submittedName>
</protein>
<dbReference type="AlphaFoldDB" id="A0A016U6Z4"/>
<proteinExistence type="predicted"/>
<evidence type="ECO:0000313" key="1">
    <source>
        <dbReference type="EMBL" id="EYC10950.1"/>
    </source>
</evidence>
<comment type="caution">
    <text evidence="1">The sequence shown here is derived from an EMBL/GenBank/DDBJ whole genome shotgun (WGS) entry which is preliminary data.</text>
</comment>
<evidence type="ECO:0000313" key="2">
    <source>
        <dbReference type="Proteomes" id="UP000024635"/>
    </source>
</evidence>
<gene>
    <name evidence="1" type="primary">Acey_s0053.g2387</name>
    <name evidence="1" type="ORF">Y032_0053g2387</name>
</gene>
<accession>A0A016U6Z4</accession>
<dbReference type="Proteomes" id="UP000024635">
    <property type="component" value="Unassembled WGS sequence"/>
</dbReference>
<dbReference type="EMBL" id="JARK01001389">
    <property type="protein sequence ID" value="EYC10950.1"/>
    <property type="molecule type" value="Genomic_DNA"/>
</dbReference>
<name>A0A016U6Z4_9BILA</name>